<reference evidence="1" key="2">
    <citation type="journal article" date="2022" name="Microbiol. Resour. Announc.">
        <title>Metagenome Sequencing to Explore Phylogenomics of Terrestrial Cyanobacteria.</title>
        <authorList>
            <person name="Ward R.D."/>
            <person name="Stajich J.E."/>
            <person name="Johansen J.R."/>
            <person name="Huntemann M."/>
            <person name="Clum A."/>
            <person name="Foster B."/>
            <person name="Foster B."/>
            <person name="Roux S."/>
            <person name="Palaniappan K."/>
            <person name="Varghese N."/>
            <person name="Mukherjee S."/>
            <person name="Reddy T.B.K."/>
            <person name="Daum C."/>
            <person name="Copeland A."/>
            <person name="Chen I.A."/>
            <person name="Ivanova N.N."/>
            <person name="Kyrpides N.C."/>
            <person name="Shapiro N."/>
            <person name="Eloe-Fadrosh E.A."/>
            <person name="Pietrasiak N."/>
        </authorList>
    </citation>
    <scope>NUCLEOTIDE SEQUENCE</scope>
    <source>
        <strain evidence="1">JT2-VF2</strain>
    </source>
</reference>
<name>A0A951Q421_9NOST</name>
<proteinExistence type="predicted"/>
<dbReference type="Proteomes" id="UP000715781">
    <property type="component" value="Unassembled WGS sequence"/>
</dbReference>
<gene>
    <name evidence="1" type="ORF">KME32_28045</name>
</gene>
<dbReference type="AlphaFoldDB" id="A0A951Q421"/>
<reference evidence="1" key="1">
    <citation type="submission" date="2021-05" db="EMBL/GenBank/DDBJ databases">
        <authorList>
            <person name="Pietrasiak N."/>
            <person name="Ward R."/>
            <person name="Stajich J.E."/>
            <person name="Kurbessoian T."/>
        </authorList>
    </citation>
    <scope>NUCLEOTIDE SEQUENCE</scope>
    <source>
        <strain evidence="1">JT2-VF2</strain>
    </source>
</reference>
<evidence type="ECO:0000313" key="2">
    <source>
        <dbReference type="Proteomes" id="UP000715781"/>
    </source>
</evidence>
<comment type="caution">
    <text evidence="1">The sequence shown here is derived from an EMBL/GenBank/DDBJ whole genome shotgun (WGS) entry which is preliminary data.</text>
</comment>
<sequence length="205" mass="23147">MSSNLDRLLAILKQQADLIDNLNTRSDFRYKSTQKLVLDYGKPFLKSVKSPFKGQPKSCFENCLKALINFPQLNYCEGFAISDYVDIAVSHAWLVNNEGELIDPTWIGKNFKGSTYFGVVFNNDFVVEMAQKNKCYNGLVSRFKADPDAWRETLKLWCGIASDSTNLITEVCRVNSVVAFECLADVQKVDSVLADEIINSFKSEL</sequence>
<accession>A0A951Q421</accession>
<protein>
    <submittedName>
        <fullName evidence="1">Uncharacterized protein</fullName>
    </submittedName>
</protein>
<evidence type="ECO:0000313" key="1">
    <source>
        <dbReference type="EMBL" id="MBW4564907.1"/>
    </source>
</evidence>
<organism evidence="1 2">
    <name type="scientific">Mojavia pulchra JT2-VF2</name>
    <dbReference type="NCBI Taxonomy" id="287848"/>
    <lineage>
        <taxon>Bacteria</taxon>
        <taxon>Bacillati</taxon>
        <taxon>Cyanobacteriota</taxon>
        <taxon>Cyanophyceae</taxon>
        <taxon>Nostocales</taxon>
        <taxon>Nostocaceae</taxon>
    </lineage>
</organism>
<dbReference type="EMBL" id="JAHHHN010000028">
    <property type="protein sequence ID" value="MBW4564907.1"/>
    <property type="molecule type" value="Genomic_DNA"/>
</dbReference>